<dbReference type="AlphaFoldDB" id="A0A098VQ80"/>
<dbReference type="Proteomes" id="UP000029725">
    <property type="component" value="Unassembled WGS sequence"/>
</dbReference>
<reference evidence="1 2" key="1">
    <citation type="submission" date="2014-04" db="EMBL/GenBank/DDBJ databases">
        <title>A new species of microsporidia sheds light on the evolution of extreme parasitism.</title>
        <authorList>
            <person name="Haag K.L."/>
            <person name="James T.Y."/>
            <person name="Larsson R."/>
            <person name="Schaer T.M."/>
            <person name="Refardt D."/>
            <person name="Pombert J.-F."/>
            <person name="Ebert D."/>
        </authorList>
    </citation>
    <scope>NUCLEOTIDE SEQUENCE [LARGE SCALE GENOMIC DNA]</scope>
    <source>
        <strain evidence="1 2">UGP3</strain>
        <tissue evidence="1">Spores</tissue>
    </source>
</reference>
<accession>A0A098VQ80</accession>
<evidence type="ECO:0000313" key="2">
    <source>
        <dbReference type="Proteomes" id="UP000029725"/>
    </source>
</evidence>
<comment type="caution">
    <text evidence="1">The sequence shown here is derived from an EMBL/GenBank/DDBJ whole genome shotgun (WGS) entry which is preliminary data.</text>
</comment>
<gene>
    <name evidence="1" type="ORF">DI09_417p10</name>
</gene>
<organism evidence="1 2">
    <name type="scientific">Mitosporidium daphniae</name>
    <dbReference type="NCBI Taxonomy" id="1485682"/>
    <lineage>
        <taxon>Eukaryota</taxon>
        <taxon>Fungi</taxon>
        <taxon>Fungi incertae sedis</taxon>
        <taxon>Microsporidia</taxon>
        <taxon>Mitosporidium</taxon>
    </lineage>
</organism>
<proteinExistence type="predicted"/>
<protein>
    <submittedName>
        <fullName evidence="1">Uncharacterized protein</fullName>
    </submittedName>
</protein>
<dbReference type="RefSeq" id="XP_013237648.1">
    <property type="nucleotide sequence ID" value="XM_013382194.1"/>
</dbReference>
<keyword evidence="2" id="KW-1185">Reference proteome</keyword>
<dbReference type="GeneID" id="25259902"/>
<dbReference type="HOGENOM" id="CLU_1890723_0_0_1"/>
<feature type="non-terminal residue" evidence="1">
    <location>
        <position position="1"/>
    </location>
</feature>
<dbReference type="EMBL" id="JMKJ01000350">
    <property type="protein sequence ID" value="KGG51212.1"/>
    <property type="molecule type" value="Genomic_DNA"/>
</dbReference>
<name>A0A098VQ80_9MICR</name>
<sequence length="135" mass="16236">FSKDNKQLDRILRDLLSKYLTNPMTPSDDLSQTECFYRGLASFLFKKFHFSRRLQSAVLEEKDFCKRLKDSLSKFVVKKFMNFLSENKAFYEKLIFLLARDDSFLKGLKYVFSDNQDLYPILNFFYQMMSSFIQY</sequence>
<dbReference type="VEuPathDB" id="MicrosporidiaDB:DI09_417p10"/>
<evidence type="ECO:0000313" key="1">
    <source>
        <dbReference type="EMBL" id="KGG51212.1"/>
    </source>
</evidence>